<dbReference type="FunFam" id="2.70.170.10:FF:000028">
    <property type="entry name" value="AcetylCholine Receptor"/>
    <property type="match status" value="1"/>
</dbReference>
<keyword evidence="6" id="KW-0732">Signal</keyword>
<keyword evidence="4 5" id="KW-0472">Membrane</keyword>
<dbReference type="GO" id="GO:0016020">
    <property type="term" value="C:membrane"/>
    <property type="evidence" value="ECO:0007669"/>
    <property type="project" value="UniProtKB-SubCell"/>
</dbReference>
<reference evidence="8" key="1">
    <citation type="submission" date="2018-03" db="EMBL/GenBank/DDBJ databases">
        <authorList>
            <person name="Keele B.F."/>
        </authorList>
    </citation>
    <scope>NUCLEOTIDE SEQUENCE</scope>
</reference>
<dbReference type="InterPro" id="IPR006202">
    <property type="entry name" value="Neur_chan_lig-bd"/>
</dbReference>
<feature type="transmembrane region" description="Helical" evidence="5">
    <location>
        <begin position="288"/>
        <end position="307"/>
    </location>
</feature>
<proteinExistence type="evidence at transcript level"/>
<evidence type="ECO:0000259" key="7">
    <source>
        <dbReference type="Pfam" id="PF02931"/>
    </source>
</evidence>
<gene>
    <name evidence="8" type="primary">nAChRalpha9</name>
</gene>
<evidence type="ECO:0000256" key="4">
    <source>
        <dbReference type="ARBA" id="ARBA00023136"/>
    </source>
</evidence>
<dbReference type="GO" id="GO:0005230">
    <property type="term" value="F:extracellular ligand-gated monoatomic ion channel activity"/>
    <property type="evidence" value="ECO:0007669"/>
    <property type="project" value="InterPro"/>
</dbReference>
<dbReference type="SUPFAM" id="SSF63712">
    <property type="entry name" value="Nicotinic receptor ligand binding domain-like"/>
    <property type="match status" value="1"/>
</dbReference>
<dbReference type="Gene3D" id="1.20.58.390">
    <property type="entry name" value="Neurotransmitter-gated ion-channel transmembrane domain"/>
    <property type="match status" value="1"/>
</dbReference>
<feature type="transmembrane region" description="Helical" evidence="5">
    <location>
        <begin position="411"/>
        <end position="432"/>
    </location>
</feature>
<name>A0A346IHV4_CYDPO</name>
<evidence type="ECO:0000256" key="2">
    <source>
        <dbReference type="ARBA" id="ARBA00022692"/>
    </source>
</evidence>
<dbReference type="InterPro" id="IPR006201">
    <property type="entry name" value="Neur_channel"/>
</dbReference>
<dbReference type="Pfam" id="PF02931">
    <property type="entry name" value="Neur_chan_LBD"/>
    <property type="match status" value="1"/>
</dbReference>
<dbReference type="PANTHER" id="PTHR18945">
    <property type="entry name" value="NEUROTRANSMITTER GATED ION CHANNEL"/>
    <property type="match status" value="1"/>
</dbReference>
<protein>
    <submittedName>
        <fullName evidence="8">Nicotinic acetylcholine receptor subunit alpha 9</fullName>
    </submittedName>
</protein>
<evidence type="ECO:0000256" key="6">
    <source>
        <dbReference type="SAM" id="SignalP"/>
    </source>
</evidence>
<organism evidence="8">
    <name type="scientific">Cydia pomonella</name>
    <name type="common">Codling moth</name>
    <dbReference type="NCBI Taxonomy" id="82600"/>
    <lineage>
        <taxon>Eukaryota</taxon>
        <taxon>Metazoa</taxon>
        <taxon>Ecdysozoa</taxon>
        <taxon>Arthropoda</taxon>
        <taxon>Hexapoda</taxon>
        <taxon>Insecta</taxon>
        <taxon>Pterygota</taxon>
        <taxon>Neoptera</taxon>
        <taxon>Endopterygota</taxon>
        <taxon>Lepidoptera</taxon>
        <taxon>Glossata</taxon>
        <taxon>Ditrysia</taxon>
        <taxon>Tortricoidea</taxon>
        <taxon>Tortricidae</taxon>
        <taxon>Olethreutinae</taxon>
        <taxon>Grapholitini</taxon>
        <taxon>Cydia</taxon>
    </lineage>
</organism>
<dbReference type="InterPro" id="IPR036734">
    <property type="entry name" value="Neur_chan_lig-bd_sf"/>
</dbReference>
<feature type="signal peptide" evidence="6">
    <location>
        <begin position="1"/>
        <end position="33"/>
    </location>
</feature>
<feature type="transmembrane region" description="Helical" evidence="5">
    <location>
        <begin position="319"/>
        <end position="341"/>
    </location>
</feature>
<comment type="subcellular location">
    <subcellularLocation>
        <location evidence="1">Membrane</location>
        <topology evidence="1">Multi-pass membrane protein</topology>
    </subcellularLocation>
</comment>
<dbReference type="SUPFAM" id="SSF90112">
    <property type="entry name" value="Neurotransmitter-gated ion-channel transmembrane pore"/>
    <property type="match status" value="1"/>
</dbReference>
<feature type="transmembrane region" description="Helical" evidence="5">
    <location>
        <begin position="256"/>
        <end position="276"/>
    </location>
</feature>
<feature type="domain" description="Neurotransmitter-gated ion-channel ligand-binding" evidence="7">
    <location>
        <begin position="50"/>
        <end position="255"/>
    </location>
</feature>
<keyword evidence="8" id="KW-0675">Receptor</keyword>
<dbReference type="Gene3D" id="2.70.170.10">
    <property type="entry name" value="Neurotransmitter-gated ion-channel ligand-binding domain"/>
    <property type="match status" value="1"/>
</dbReference>
<evidence type="ECO:0000256" key="5">
    <source>
        <dbReference type="SAM" id="Phobius"/>
    </source>
</evidence>
<evidence type="ECO:0000313" key="8">
    <source>
        <dbReference type="EMBL" id="AXP17109.1"/>
    </source>
</evidence>
<dbReference type="InterPro" id="IPR036719">
    <property type="entry name" value="Neuro-gated_channel_TM_sf"/>
</dbReference>
<dbReference type="EMBL" id="MH138168">
    <property type="protein sequence ID" value="AXP17109.1"/>
    <property type="molecule type" value="mRNA"/>
</dbReference>
<keyword evidence="2 5" id="KW-0812">Transmembrane</keyword>
<dbReference type="AlphaFoldDB" id="A0A346IHV4"/>
<evidence type="ECO:0000256" key="3">
    <source>
        <dbReference type="ARBA" id="ARBA00022989"/>
    </source>
</evidence>
<feature type="chain" id="PRO_5016566876" evidence="6">
    <location>
        <begin position="34"/>
        <end position="437"/>
    </location>
</feature>
<dbReference type="SMR" id="A0A346IHV4"/>
<keyword evidence="3 5" id="KW-1133">Transmembrane helix</keyword>
<sequence length="437" mass="49406">MGSRRTECGPEGSFRACPVLTLVLWACVLLARAETDDCPDKKEQLTEDARLRKDLKCAYNSNYRPVLHHQDTVNVEVGFLLKYISFDYLEETFTVHSWVMMTWKDEFLKWKPSDYGGLNMTLLESHEIWTPGLALFNADASRYQSDSFYTTCKVHNNGSVTCVPHMVHSGICRTTLARWPYDAESCTLYFGSWMHTGEQINFTFDPAQAVNTDEYQDGPGWRLLQVVKKRYAGKYACCPNDTYPMLKYTFVMQREAAGPAAIVVVPSIAIVMLTLISLMLDIKDNTRLIVACFSLFCHFIFLTEIGYDIPKESADTPIILLFIRDSMVVSLFAVLLTLGLMSLRTRATPPPVWLLRVTRFVAAGPVKYAVFTEFDPDRAPDEKVTLSEDDAGTSAVEDPKQVSSWLQLSNIMNSAVFIISVITYAVLIGIYIPRDPY</sequence>
<dbReference type="GO" id="GO:0004888">
    <property type="term" value="F:transmembrane signaling receptor activity"/>
    <property type="evidence" value="ECO:0007669"/>
    <property type="project" value="InterPro"/>
</dbReference>
<evidence type="ECO:0000256" key="1">
    <source>
        <dbReference type="ARBA" id="ARBA00004141"/>
    </source>
</evidence>
<dbReference type="CDD" id="cd18989">
    <property type="entry name" value="LGIC_ECD_cation"/>
    <property type="match status" value="1"/>
</dbReference>
<dbReference type="InterPro" id="IPR038050">
    <property type="entry name" value="Neuro_actylchol_rec"/>
</dbReference>
<accession>A0A346IHV4</accession>